<dbReference type="NCBIfam" id="NF003996">
    <property type="entry name" value="PRK05472.2-5"/>
    <property type="match status" value="1"/>
</dbReference>
<evidence type="ECO:0000256" key="1">
    <source>
        <dbReference type="ARBA" id="ARBA00022490"/>
    </source>
</evidence>
<proteinExistence type="inferred from homology"/>
<dbReference type="Gene3D" id="1.10.10.10">
    <property type="entry name" value="Winged helix-like DNA-binding domain superfamily/Winged helix DNA-binding domain"/>
    <property type="match status" value="1"/>
</dbReference>
<evidence type="ECO:0000256" key="5">
    <source>
        <dbReference type="ARBA" id="ARBA00023125"/>
    </source>
</evidence>
<dbReference type="GO" id="GO:0003700">
    <property type="term" value="F:DNA-binding transcription factor activity"/>
    <property type="evidence" value="ECO:0007669"/>
    <property type="project" value="UniProtKB-UniRule"/>
</dbReference>
<comment type="function">
    <text evidence="7">Modulates transcription in response to changes in cellular NADH/NAD(+) redox state.</text>
</comment>
<reference evidence="9 10" key="1">
    <citation type="submission" date="2016-11" db="EMBL/GenBank/DDBJ databases">
        <authorList>
            <person name="Jaros S."/>
            <person name="Januszkiewicz K."/>
            <person name="Wedrychowicz H."/>
        </authorList>
    </citation>
    <scope>NUCLEOTIDE SEQUENCE [LARGE SCALE GENOMIC DNA]</scope>
    <source>
        <strain evidence="9 10">DSM 15929</strain>
    </source>
</reference>
<gene>
    <name evidence="7" type="primary">rex</name>
    <name evidence="9" type="ORF">SAMN02745136_02477</name>
</gene>
<dbReference type="NCBIfam" id="NF003995">
    <property type="entry name" value="PRK05472.2-4"/>
    <property type="match status" value="1"/>
</dbReference>
<evidence type="ECO:0000256" key="2">
    <source>
        <dbReference type="ARBA" id="ARBA00022491"/>
    </source>
</evidence>
<dbReference type="HAMAP" id="MF_01131">
    <property type="entry name" value="Rex"/>
    <property type="match status" value="1"/>
</dbReference>
<accession>A0A1M6SIW9</accession>
<evidence type="ECO:0000313" key="10">
    <source>
        <dbReference type="Proteomes" id="UP000184386"/>
    </source>
</evidence>
<evidence type="ECO:0000256" key="6">
    <source>
        <dbReference type="ARBA" id="ARBA00023163"/>
    </source>
</evidence>
<sequence length="214" mass="23272">MQKTISPQTLRRLPAYLHYLRVLLKKGAVNISATMIACELNLNDVQVRKDLALVSGSGRPKTGYEIKNLISDIEHCLGYGNGDRAVIIGAGELGCALLTYEGFTEYGIDIVAAFDIDRSMKDTTMNGKQVFSVEKLPAVCSERKINIGIITVEAKDAQKASNMLVENGVMAIWNFAPVHLAVPDHVLVQNENLGSSLVILSKQLANKLGTDQNS</sequence>
<dbReference type="InterPro" id="IPR036388">
    <property type="entry name" value="WH-like_DNA-bd_sf"/>
</dbReference>
<dbReference type="SUPFAM" id="SSF46785">
    <property type="entry name" value="Winged helix' DNA-binding domain"/>
    <property type="match status" value="1"/>
</dbReference>
<comment type="subunit">
    <text evidence="7">Homodimer.</text>
</comment>
<dbReference type="GO" id="GO:0045892">
    <property type="term" value="P:negative regulation of DNA-templated transcription"/>
    <property type="evidence" value="ECO:0007669"/>
    <property type="project" value="InterPro"/>
</dbReference>
<dbReference type="OrthoDB" id="9784760at2"/>
<evidence type="ECO:0000259" key="8">
    <source>
        <dbReference type="SMART" id="SM00881"/>
    </source>
</evidence>
<dbReference type="RefSeq" id="WP_073276683.1">
    <property type="nucleotide sequence ID" value="NZ_FRAC01000012.1"/>
</dbReference>
<dbReference type="Pfam" id="PF06971">
    <property type="entry name" value="Put_DNA-bind_N"/>
    <property type="match status" value="1"/>
</dbReference>
<comment type="similarity">
    <text evidence="7">Belongs to the transcriptional regulatory Rex family.</text>
</comment>
<dbReference type="NCBIfam" id="NF003994">
    <property type="entry name" value="PRK05472.2-3"/>
    <property type="match status" value="1"/>
</dbReference>
<name>A0A1M6SIW9_9FIRM</name>
<keyword evidence="5 7" id="KW-0238">DNA-binding</keyword>
<feature type="binding site" evidence="7">
    <location>
        <begin position="89"/>
        <end position="94"/>
    </location>
    <ligand>
        <name>NAD(+)</name>
        <dbReference type="ChEBI" id="CHEBI:57540"/>
    </ligand>
</feature>
<organism evidence="9 10">
    <name type="scientific">Anaerocolumna jejuensis DSM 15929</name>
    <dbReference type="NCBI Taxonomy" id="1121322"/>
    <lineage>
        <taxon>Bacteria</taxon>
        <taxon>Bacillati</taxon>
        <taxon>Bacillota</taxon>
        <taxon>Clostridia</taxon>
        <taxon>Lachnospirales</taxon>
        <taxon>Lachnospiraceae</taxon>
        <taxon>Anaerocolumna</taxon>
    </lineage>
</organism>
<keyword evidence="3 7" id="KW-0805">Transcription regulation</keyword>
<evidence type="ECO:0000256" key="4">
    <source>
        <dbReference type="ARBA" id="ARBA00023027"/>
    </source>
</evidence>
<dbReference type="AlphaFoldDB" id="A0A1M6SIW9"/>
<dbReference type="Proteomes" id="UP000184386">
    <property type="component" value="Unassembled WGS sequence"/>
</dbReference>
<feature type="DNA-binding region" description="H-T-H motif" evidence="7">
    <location>
        <begin position="15"/>
        <end position="54"/>
    </location>
</feature>
<dbReference type="Pfam" id="PF02629">
    <property type="entry name" value="CoA_binding"/>
    <property type="match status" value="1"/>
</dbReference>
<dbReference type="STRING" id="1121322.SAMN02745136_02477"/>
<keyword evidence="1 7" id="KW-0963">Cytoplasm</keyword>
<dbReference type="GO" id="GO:0003677">
    <property type="term" value="F:DNA binding"/>
    <property type="evidence" value="ECO:0007669"/>
    <property type="project" value="UniProtKB-UniRule"/>
</dbReference>
<keyword evidence="4 7" id="KW-0520">NAD</keyword>
<dbReference type="GO" id="GO:0005737">
    <property type="term" value="C:cytoplasm"/>
    <property type="evidence" value="ECO:0007669"/>
    <property type="project" value="UniProtKB-SubCell"/>
</dbReference>
<evidence type="ECO:0000256" key="3">
    <source>
        <dbReference type="ARBA" id="ARBA00023015"/>
    </source>
</evidence>
<keyword evidence="10" id="KW-1185">Reference proteome</keyword>
<dbReference type="InterPro" id="IPR022876">
    <property type="entry name" value="Tscrpt_rep_Rex"/>
</dbReference>
<dbReference type="InterPro" id="IPR009718">
    <property type="entry name" value="Rex_DNA-bd_C_dom"/>
</dbReference>
<comment type="subcellular location">
    <subcellularLocation>
        <location evidence="7">Cytoplasm</location>
    </subcellularLocation>
</comment>
<dbReference type="PANTHER" id="PTHR35786">
    <property type="entry name" value="REDOX-SENSING TRANSCRIPTIONAL REPRESSOR REX"/>
    <property type="match status" value="1"/>
</dbReference>
<dbReference type="GO" id="GO:0051775">
    <property type="term" value="P:response to redox state"/>
    <property type="evidence" value="ECO:0007669"/>
    <property type="project" value="InterPro"/>
</dbReference>
<dbReference type="InterPro" id="IPR003781">
    <property type="entry name" value="CoA-bd"/>
</dbReference>
<dbReference type="Gene3D" id="3.40.50.720">
    <property type="entry name" value="NAD(P)-binding Rossmann-like Domain"/>
    <property type="match status" value="1"/>
</dbReference>
<feature type="domain" description="CoA-binding" evidence="8">
    <location>
        <begin position="79"/>
        <end position="179"/>
    </location>
</feature>
<dbReference type="SUPFAM" id="SSF51735">
    <property type="entry name" value="NAD(P)-binding Rossmann-fold domains"/>
    <property type="match status" value="1"/>
</dbReference>
<dbReference type="InterPro" id="IPR036390">
    <property type="entry name" value="WH_DNA-bd_sf"/>
</dbReference>
<protein>
    <recommendedName>
        <fullName evidence="7">Redox-sensing transcriptional repressor Rex</fullName>
    </recommendedName>
</protein>
<dbReference type="PANTHER" id="PTHR35786:SF1">
    <property type="entry name" value="REDOX-SENSING TRANSCRIPTIONAL REPRESSOR REX 1"/>
    <property type="match status" value="1"/>
</dbReference>
<dbReference type="EMBL" id="FRAC01000012">
    <property type="protein sequence ID" value="SHK44617.1"/>
    <property type="molecule type" value="Genomic_DNA"/>
</dbReference>
<evidence type="ECO:0000256" key="7">
    <source>
        <dbReference type="HAMAP-Rule" id="MF_01131"/>
    </source>
</evidence>
<dbReference type="SMART" id="SM00881">
    <property type="entry name" value="CoA_binding"/>
    <property type="match status" value="1"/>
</dbReference>
<dbReference type="InterPro" id="IPR036291">
    <property type="entry name" value="NAD(P)-bd_dom_sf"/>
</dbReference>
<keyword evidence="2 7" id="KW-0678">Repressor</keyword>
<keyword evidence="6 7" id="KW-0804">Transcription</keyword>
<evidence type="ECO:0000313" key="9">
    <source>
        <dbReference type="EMBL" id="SHK44617.1"/>
    </source>
</evidence>